<protein>
    <submittedName>
        <fullName evidence="2">Uncharacterized protein</fullName>
    </submittedName>
</protein>
<dbReference type="OrthoDB" id="230391at2"/>
<dbReference type="InterPro" id="IPR006626">
    <property type="entry name" value="PbH1"/>
</dbReference>
<name>A0A518GLC1_9PLAN</name>
<evidence type="ECO:0000313" key="3">
    <source>
        <dbReference type="Proteomes" id="UP000315349"/>
    </source>
</evidence>
<dbReference type="RefSeq" id="WP_145297318.1">
    <property type="nucleotide sequence ID" value="NZ_CP036299.1"/>
</dbReference>
<accession>A0A518GLC1</accession>
<gene>
    <name evidence="2" type="ORF">Spb1_13580</name>
</gene>
<dbReference type="GO" id="GO:0004190">
    <property type="term" value="F:aspartic-type endopeptidase activity"/>
    <property type="evidence" value="ECO:0007669"/>
    <property type="project" value="InterPro"/>
</dbReference>
<organism evidence="2 3">
    <name type="scientific">Planctopirus ephydatiae</name>
    <dbReference type="NCBI Taxonomy" id="2528019"/>
    <lineage>
        <taxon>Bacteria</taxon>
        <taxon>Pseudomonadati</taxon>
        <taxon>Planctomycetota</taxon>
        <taxon>Planctomycetia</taxon>
        <taxon>Planctomycetales</taxon>
        <taxon>Planctomycetaceae</taxon>
        <taxon>Planctopirus</taxon>
    </lineage>
</organism>
<dbReference type="PROSITE" id="PS00141">
    <property type="entry name" value="ASP_PROTEASE"/>
    <property type="match status" value="1"/>
</dbReference>
<feature type="region of interest" description="Disordered" evidence="1">
    <location>
        <begin position="7624"/>
        <end position="7665"/>
    </location>
</feature>
<sequence>MSVTQWLQNLVASKQRNVATCLKPGSLRSTLLQVEPLEERRVFSVTPVLNGSVLEITLNADGDTAYLRTDDLNNELEVYDQTNTLIDSFDYSTFHSISLIGDGANSGVQTVVFDNSTSLNLAGDITTLSDDIENISINGDMDLSGELSLTVSESIFVGANRIVSADDGISLLALSGSNTTDVDLAASSSLTTLGKIELQSNAGEIHAGFLTAGDQIEVVAQDQITFASDIAFTTSGIVNLAVTSTLGDIELNGSIDADSSTGGAYLFNLGPSGTLFLNGDIHAPASAGQIAVDGNLTFGNGFDFDQFFLTGSAANGPYDTTGSGFLVTGANRVVDLGNADFTFTRESGYLAVVGDEFQVITLADSSSSITGNFSGLADGAVLVSEGIRYQYSKAGGDGNDVALTILSPTTVWVDDDFAALANGDDPAGDGVMFGYDSFAVVQQGVNQVADTGLVNVAAHATSYNEEVVVTGKSLTLRGEGASTTTIFASTGTAFSASNAAAITLEELTLSGVDSLDLSAIDATTLQNITTTGPATITGTQLTLISDGVSNDVFNIGDGGITSTGLLAINQLNATVDTLEVFAGDGNDQIFVRPQSATSISIDGGTGNDKLIADSDQLTNFANTPDGMVAGTGVLSANSRMNVSYASIESVVITDVELVAPNPDDLTADEWTVKRSADGTMLEVWVNGNLAFEQEYDGTNSLTINGSGDNDTLVIDLSNGDIDLAGGLHFNGGNGDDAIELDGSQTFTKVTHTFVSESDGSIEVIGTGTTSILYTGLEPIVDNLSATTREFIFTGSDEQITLSDDPVAGYNFIDSNLGESVQFLNPTDTLIITVQNGTDTFTASSLDALFEANIFVTMEDGDSAGGDSLFWDAHTTIGSGTVAGTFELIVDSGTIAVNAGVDNTAGGGSIRLEASDGITQQGSLTTASNITIASTGGTVTTELLEANDAISEITITGTSITIESDVTSGNLVDITATTGSIEQTGGLVTSPTLVLDAQTGIFGTTAMVARAMEITASTITATTNTGGMQVENAATTATTATLTATTGNILFNQTGGQSLTLTNVATSGNANLTNDAALTLNSALISGSGELTLDGTQVILGGNITASGQAMITATDTITQTAGIVTSPILILDAQNGIGLSADAIEISTSDISATTATVGVFLSNASNATTGAVTASNLEATTSGNISFVQTGGQSLTVTNVSTTSGDATISNAGDLSVAAASILGTNGHLSLTTTAGGNLSLGTATTDGNLLVTSAGSFTQTGNTTVGGLLDVEAAGAIDIQGTQGVTGTTSIVSTGSTLLLEETLTSGGAVTLSATGGVTLHDTGDVTSTTGGITVIGNLTTAGNLVTDDQPIEVQGNVLLTGSVLFDSDSTNTGTGADVTVTGDIDLATFTLTIDAGPDGDFSVGDVTGTTGDLVIEEAHSLSFGSLTADTINIGPITGNITIGLGGLTANSASFELDGDFTNDGATNVTNHLLVQAGGSIEFVGDVDAGSLDLDAGTTIDLGNVTVDTTTVLKSVGTLTVGGTLNTGDTLTVESTAGDVRFVQTVTAGGEVQLTADQELRLDNLLTVTTGGASLTGTTVVLDNATIVQLNGAGDDLSITGTLTTGANLFTTSGDITVTGNTTLTEGINVGSTGGNILFSGLVAGAGFDLSIDSAAGSLELAGAVSAVDDLVLKGASVTTLSLSAATLDGTTTAGNWETTGDITVTGVMELDVTGGLSITGNINAGSLLAVATGTSLFTGTIATTTGNVIVGNTTSGAIDFQDDVTSAGNVTVTSLGAVDFGGHLFANGVTGTIEVIGASVDFADDVEAATSIEITANTGAINQTGGTFTTLTLILDAGAGIGTTGVVNTSARTITATTNTGGINLANLSTVTNGAVTATLTATTSGNIQLVQTGGQGLTITSAETNNGDIVISNTGANLTVTTAEALGVDGDITLSTITSGNLELGTADATGDLNVTSAGTLNVTGNIGATNSPTSITLTADGLIDAVGTVETGGQLQGTSTAGGITFQNQITANSLNLDAATSMTLDDVLVTTSSLLRADSNIEVNGTFDTGSLDAVAGGTTTFQQAVTVTTGNAVIGDTNSGTVQALALLDVNGDLTILSADGVMLDDVDVGGVLILTAGLDATDHIMLGGDVGASRTPTSITLTSGGLIDSTGSMTTSGLLEAKAEKSIEIDGTITADALDLEAGTTGLDNITLGVVDVNTTTSLTSGGTLQVLGNFDTGDTSTITTGSATFSGTYRSGNRTEVTSTGDVLFDQTLDVDADSLKIIAAGTTTFTQAVTVVGNTVIGDATSGTVQALAALDVSGDLTITTVGDIDLDGTVDVGGNLLFDAGQNVNVAGATDVVGNATVTVDDDIDFGSTLDVGGVLILTAGLDATDHIMLGGDVGASRTPTSITLTSGGLIDSTGSMTTSGLLEAKAEKSIEIDGTITADALDLEAGTTGLDNITLGVVDVNTTTSLTSGGTLQVLGNFDTGDTSTITTGSATFSGTYRSGNRTEVTSTGDVLFDQTLDVDADSLKIIAAGTTTFTQAVTVVGNTVIGDATSGTVQALAALDVSGDLTITTVGDIDLDGTVDVGGNLLFDAGQNVNVAGATDVVGNATVTVDDDIDFGSTLDVGGVLILTAGLDATDHIMLGGDVGASRTPTSITLTSGGLIDSTGSMTTSGLLEAKAEKSIEIDGTITADALDLEAGTTGLDNITLGVVDVNTTTSLTSGGTLQVLGNFDTGDTSTITTGSATFSGTYRSGNRTEVTSTGDVLFEQTLNVDGGGMELFASGTTTFDAAVTIVGDAIIGDSLASGTVHAQGPVDVTGWLTINSQDNVLLDQEVDVGGDLIVHAGTDGTGDLLIGGDIGVTRTPTGITLTAGDLIDVAGSITTTGLSGNLFVTSGTTMTLSGPVNASAEVRLENGGLLSITDPAGITAVGRIMQAGAGDVSLHGNITSTSGEVNFAEDVVLTSDVVVTSGSSITFQKTINGTTAGAEDLTLDAATTVTLGGLVGGLPSGTTRLGVLTIDGTTVTTAGITAAALDGETTSNGNWETTGDVDITGLAKVMAAGSFTLTGNLTAAEVEATANGDLTITGTTSTSAGGDVTLTTLTTGNVEVGAIDADGDVRVTSVGSYTQNGNVEAGGLIDIESDGLLLTVGTLTAGTTLDLESTSDAIEIQQAVSAGGNIALIGNTGVTLGADGDVTATNAGSTITVTGDLTTAGDLVTNNGAILINDDVTLTGNAKFDSNSSDGVGGGADITVSGAGGIDLDAFTLTIDAGFVGDFSTDLVTGTALSAFVITNAQDASIGTGNLTAGTVTIDLVGDFTNSGTATVDGLIDVDAGGNILFQQAIDAGSVDLSANEDVTLNGDVIAVTSVKMVANADGTLPGGNVTTQGITTSGLTSTIELRGDAVDLGGDIEAGASVLVVATSGAITQLSGTTITTDDLGLFAAGAIGTGVQFFQTDVNRLAVRSTSGDVFLENAGDLEIGGVTFESFTGASAVNLTVNVVAGALNVSGNVNTTDDITLDATSGITISGDVLSTSGTILLDADSDANANGVFNVTATGSVAATAEAIRITASNVTLDGSLTANGAGTTGPNNAPVGFVEIRQSTAAATIGLGSAAGNLSLTAAELANITTNQLVVGRTDGGSISATAAGDLTGKVGTLVLLTNGDVAGTVDGSPDVAVGQLAIVAGGQVTLDFDVTTLALSAGNATTGHVLRDTAGGLTIGSIAEALGGTLVAGVQTGTGQTTIEALGGDTVDLVVNSPIIAGGSSLTLVADDDVTVNADVTLATGTLVIEADADGNGDGEITIASGADVAVTSGLATDSITLCAADLDLAGTVDAGLGTVELLTSTAAGTFGLGSGSGSYEVTQAELDQISANRLLVGSATKTNAGIELGDVSWSGAGKEARLTTDGAITQDAGSTLAITTPTLVLDAATGINLQVNADSLSARNRTSGDIVLVDTAGGLTIADDAIVGGLVNQVAGGAIDLRVAANTLTTLAGAQIETNDGHIRLRADEYVLGAGVNAGTETVLLQNDTAGRTISLNGAAAGINLSQAELQGIVAGSLEVGGADAGDVSVGDIDGLNVTTLAIITNGSIEQNLTSVITVANLALVAQTGINLTTRVDTLALRNGTAGGGSTGSVTINQENRALTLGEVNLKASTVTGTTQNGSGDLEITAANSVTITEEITSSGNVLLDAVGAISQQADIDAAGEAVTLESDATIGMASGTSITATSATLTAVGDITLAEIVAGTIEVTSTGGSIQDVDVSDSTVNLNAGAGSITLIAATGIGTTGGAAGTLELSGKTISATSTTGGMNLANVSNATTGAVTASNLQATTSGNISFMQTGGQSLSVTNVSTTSGDATISNAGDLSVAAASILGTNGHLSLTTTAGGNLSLGTATTDGNLLVTSAGTFTQTGNTTVGGLLDVDAVNAIDIQGTQGITGTTSITSSGSTVRLRQALTSGGAVTLAGTGGVTLDATGDVTSTAGGITIIGDLTTAGNLVTDDQPIEVQGNVLLTGSVLFDSDSTNAGTGADVTVTGDIDLATFTLTIDAGPAGDFSVGNVTGTTGDLVIEEAHSLSFGSLTADTINIGPITGDVTIGAGGLTANSASFDLDGNFTNNGATNVTNHLFVQAGGSIEFVGDVEAGSLELDAGTTIDLGNVVVDTTTVLTSGGTLTVGGDFGTGTTSNISSGDATFVGTYRSGGRTEIASTGNVLFQSTLDVDADGLEIIAAGTTTFNQAVTVVGNAVIGDTNSGTVKALAALDVGGDLTITTAGDIDLDSTVDVGGNLLFDAGLNVNVAGATDVVGNATVTADDDIDFGSTLDVGGALSLTAGTANTDDIRLAGNVGATRTPTSITLDAGGLIQALGTVTTSGLLEADAGTSIDVQGLLAANALDLDAVTDITLDDVSVTTSSLLRAGDAILVNGTFETGSLDAIAGGTTTFNDAVTVTTGNAVIGNATSGTVKALAALDVAGDLTITTAADIDLDGTVDVGGNLLFDAGQNVNVAGATDVVGDATVTADDDIDFGSTLDVGGALSLTAGTANTDDIRLAGNVGATRTPTSITLDAGGLIEALGTVTTSGLLEADAGTSIQVQGLLAANALDLDAVTDITLDDVSVTTSSLLRAGDAILVNGTFETGSLDAIAGGTTTFNEAVTVTTGNAVIGNATSGTVQALAALDVAGDLTITTADDIDLDGTVDVGGNLLFDAGQNVNVAGATDVVGNATVTAADDIDFGSALDVDGVLSLTAGTATTDDIRLAGNVGATRTPTSITLDAGGLIDASGTVAAGGILTADAGTSLNFDQTVTTTGVGSDILLTSGTTMRLAGAVNSSGEVELDNGGLLSILDPAGISAAGRVVQIGTGDVSLHGDITSTSGEVDFAEDVVLTSDVVVISGSTITFQKTINGTTSGAEDLTLDAVGDVTLGGAVGITTRLGALVSEGAEVSTQALTIASLDGTSLTGNWITTGNIDATGAVLLEVAGNLEVNGNLEADSLNAVADGTSLFAGTVDVTNNAVIGAATSGAVTINDQVTVGGDFTVNSADNITIGDGLLTDGVDVTGAALIDSVKGDVTVRGTTEAGSLNTNAGNDILFDGSVTTVGGMVLTAGQDIDVTGAVDTGTTFSATATAGAISLDSTLTTGGAADLTSGTTTTVLDAASIDGLLEVLAGDTIRFAQTLDATGAVTLETGADTTDEILLEGAVGGVSSPTSITLTSGGKVLASSSVTTSGLLEADAGTSIQVQGPLTANSLDLDAVTDITLDDVSVTTSSLLRAGDAILVNGTFGTGSLDAIAGGTTTFNQAVTVTTGNAVIGDTNSGTVQALAALDVAGDLTITTAADIDLDGTVDVGGNLLFDAGQNVNVAGATDVVGDATVTADDDIDFGSTLDVGGALSLTAGTANTDDIRLAGNVGATRTPTSITLDAGGLIEALGTVTTSGLLEADAGTSIEFVGDVEAGSLELDAGTTIDLGNVVVDTTTVLTSGGTLTVGGDFGTGTTSNISSGDATFVGTYRSGGRTEIASTGNVLFQSTLDVDADGLEIIAAGTTTFNQAVTVVGNAVIGDTNSGTVKALAALDVGGDLTITTAGDIDLDSTVDVGGNLLFDAGLNVNVAGATDVVGNATVTADDDIDFGSTLDVGGALSLTAGTANTDDIRLAGNVGATRTPTSITLDAGGLIQALGTVTTSGLLEADAGTSIDVQGLLAANALDLDAVTDITLDDVDVTNASVIAAVGDLLVNGTYDVGTTSTITANDATFVGAYETGGRSELDLTGDFEAQSTFTVVSGGLELLANGTTTFVGVVEITGAAVIGELTSGTINSQEAFTVTGGDLTLQSADDIDFDRALDVSGAIVATAGNDFLVQQTIDAGSLTIDATRDVLIDGAVVTSGLVDVTAGRDAVFGDTLDAGTTLTVKATTGDVQFVGAVTAGGETQLTAGQELRIDDLLTVADGDVTLQGATVLLDTDTVVRLDGAGRDLAITGTVTTGADLVTNGGDITVTGDSTFTDSIDIQTAGGNLTFTGTIDGQVANTFDLTIDTDAGFVDLLGAVGGANTLQDVLVTQAGDVSLVDLAARSFIVSDSSATVTFGGDVVTTAADGLDVTAEAIVMLAGSSLNSTGQDVVLTANDIDLNGDGITATGATVFLQTRDDATAIGLENSTTAMNFTDAQLDEIIANRLVIGTATNTGGITIGTDAPLTMNQPEVQLLTAGDVTVNGSLTVLGTGTLEVDAGDDVAVLGTLATTNGALVVNADDNITMGAAGRVTSTGGTITLAADADLNGAGSFTMTNGAIIESQTQLVTITAAGDVTIGQVISGRTGGLAIDIVSRNGAIIDGGDTGGSDLIANGAGAITRLDAATGIGSAAGLASDVALETTVFELQATNRTSGDIRIDETDELRLQDIDNQGPGAIAAQSVGTMTLLTGFDVTAASGLVSLLATGAAADLLLNGSVTTTSSSITLGAGRNVQFSGVTTIQTNGNIGVTATNGTARMLNGSVVNAGAGTIAVTANGDVSISRLVTTNATTSAVQVTSQTGGIRDSGESGGADIQADSAGALVTLRAATGIGSISDGGADAPLELQVARLDAINTTSGDIRFTEATGLNIERLTQQGAGQIAGVVNGATIITAAGQGISSQTGDISLTVNGADADLTVLNNVSTTGGDITFNVRGDVTTAANVIIASQGGNIAIAADSDLNNVGGIALADGSLIDAGAGTIVLSAAENIAVSRLVSTNAGGAAVSLTSRLGAITDAGDAGGVDIDAPTLVLRAATGIGSGNALETNIATLAARNTTSGGIQIDNTAGAGLNVGTVDGLTGITNGGANGLVSMVSSGDVFINGAVLNTAGGTIQITSLTGDITLNQRLAATGGNGSISLDADEDINLNDTGSQPDVEVQGTGSVVGVAGGLVNFAPNVQVASQTGAVTDVPPLLINVQTPQVQADGSAEVSGTFGRPGESNFIITVDWGDGTVETFFFDQPGNFVFTHQYSGNPDPDNPAAPIPITVTIEQDPQIRFFEARVDEQNTTTVTSFASVPGEGLAGSIPFDLTPPVRPVPEPAQTRLDEALLSQSVGLSLSDVLQDESTAGEAVGDDEIQVVIQVLGADGEVLQSVALNESVLDDLPRIFKKLPDGQYKVVVREPGEPVERTVLEVELRQGRIVNEQEQDLDRPPRETGNPSGVNPEANMPGAGNHGAPSESERMAQFLKEGQENQQTTRDLGYRSWRIQSRLDEALGARSVEQETGRGPDVLFEVKNSESSRDASLMRVLSLVTDVSDPLIREVNEAEIPLNQDFDLMEPRESLEIDTEIACMEENSGGSWITQVAIAGTIMLGGVAVTNSLTDKVSPLARGRRLMRRLSERWLSSSREEAE</sequence>
<dbReference type="Proteomes" id="UP000315349">
    <property type="component" value="Chromosome"/>
</dbReference>
<proteinExistence type="predicted"/>
<dbReference type="EMBL" id="CP036299">
    <property type="protein sequence ID" value="QDV29453.1"/>
    <property type="molecule type" value="Genomic_DNA"/>
</dbReference>
<dbReference type="SMART" id="SM00710">
    <property type="entry name" value="PbH1"/>
    <property type="match status" value="17"/>
</dbReference>
<dbReference type="InterPro" id="IPR001969">
    <property type="entry name" value="Aspartic_peptidase_AS"/>
</dbReference>
<evidence type="ECO:0000313" key="2">
    <source>
        <dbReference type="EMBL" id="QDV29453.1"/>
    </source>
</evidence>
<reference evidence="2 3" key="1">
    <citation type="submission" date="2019-02" db="EMBL/GenBank/DDBJ databases">
        <title>Deep-cultivation of Planctomycetes and their phenomic and genomic characterization uncovers novel biology.</title>
        <authorList>
            <person name="Wiegand S."/>
            <person name="Jogler M."/>
            <person name="Boedeker C."/>
            <person name="Pinto D."/>
            <person name="Vollmers J."/>
            <person name="Rivas-Marin E."/>
            <person name="Kohn T."/>
            <person name="Peeters S.H."/>
            <person name="Heuer A."/>
            <person name="Rast P."/>
            <person name="Oberbeckmann S."/>
            <person name="Bunk B."/>
            <person name="Jeske O."/>
            <person name="Meyerdierks A."/>
            <person name="Storesund J.E."/>
            <person name="Kallscheuer N."/>
            <person name="Luecker S."/>
            <person name="Lage O.M."/>
            <person name="Pohl T."/>
            <person name="Merkel B.J."/>
            <person name="Hornburger P."/>
            <person name="Mueller R.-W."/>
            <person name="Bruemmer F."/>
            <person name="Labrenz M."/>
            <person name="Spormann A.M."/>
            <person name="Op den Camp H."/>
            <person name="Overmann J."/>
            <person name="Amann R."/>
            <person name="Jetten M.S.M."/>
            <person name="Mascher T."/>
            <person name="Medema M.H."/>
            <person name="Devos D.P."/>
            <person name="Kaster A.-K."/>
            <person name="Ovreas L."/>
            <person name="Rohde M."/>
            <person name="Galperin M.Y."/>
            <person name="Jogler C."/>
        </authorList>
    </citation>
    <scope>NUCLEOTIDE SEQUENCE [LARGE SCALE GENOMIC DNA]</scope>
    <source>
        <strain evidence="2 3">Spb1</strain>
    </source>
</reference>
<keyword evidence="3" id="KW-1185">Reference proteome</keyword>
<evidence type="ECO:0000256" key="1">
    <source>
        <dbReference type="SAM" id="MobiDB-lite"/>
    </source>
</evidence>
<dbReference type="KEGG" id="peh:Spb1_13580"/>
<dbReference type="GO" id="GO:0006508">
    <property type="term" value="P:proteolysis"/>
    <property type="evidence" value="ECO:0007669"/>
    <property type="project" value="InterPro"/>
</dbReference>